<feature type="compositionally biased region" description="Pro residues" evidence="10">
    <location>
        <begin position="433"/>
        <end position="453"/>
    </location>
</feature>
<dbReference type="SMART" id="SM00826">
    <property type="entry name" value="PKS_DH"/>
    <property type="match status" value="1"/>
</dbReference>
<feature type="active site" description="Proton acceptor; for dehydratase activity" evidence="9">
    <location>
        <position position="939"/>
    </location>
</feature>
<dbReference type="InterPro" id="IPR020843">
    <property type="entry name" value="ER"/>
</dbReference>
<evidence type="ECO:0000313" key="15">
    <source>
        <dbReference type="Proteomes" id="UP001183615"/>
    </source>
</evidence>
<dbReference type="SUPFAM" id="SSF51735">
    <property type="entry name" value="NAD(P)-binding Rossmann-fold domains"/>
    <property type="match status" value="3"/>
</dbReference>
<evidence type="ECO:0000256" key="7">
    <source>
        <dbReference type="ARBA" id="ARBA00023268"/>
    </source>
</evidence>
<keyword evidence="5" id="KW-0521">NADP</keyword>
<feature type="active site" description="Proton donor; for dehydratase activity" evidence="9">
    <location>
        <position position="1102"/>
    </location>
</feature>
<dbReference type="Gene3D" id="3.10.129.110">
    <property type="entry name" value="Polyketide synthase dehydratase"/>
    <property type="match status" value="1"/>
</dbReference>
<dbReference type="PROSITE" id="PS52004">
    <property type="entry name" value="KS3_2"/>
    <property type="match status" value="1"/>
</dbReference>
<dbReference type="InterPro" id="IPR014030">
    <property type="entry name" value="Ketoacyl_synth_N"/>
</dbReference>
<dbReference type="SUPFAM" id="SSF53335">
    <property type="entry name" value="S-adenosyl-L-methionine-dependent methyltransferases"/>
    <property type="match status" value="1"/>
</dbReference>
<dbReference type="SUPFAM" id="SSF52151">
    <property type="entry name" value="FabD/lysophospholipase-like"/>
    <property type="match status" value="1"/>
</dbReference>
<dbReference type="Gene3D" id="3.40.47.10">
    <property type="match status" value="1"/>
</dbReference>
<dbReference type="InterPro" id="IPR049900">
    <property type="entry name" value="PKS_mFAS_DH"/>
</dbReference>
<dbReference type="InterPro" id="IPR014031">
    <property type="entry name" value="Ketoacyl_synth_C"/>
</dbReference>
<keyword evidence="6" id="KW-0045">Antibiotic biosynthesis</keyword>
<dbReference type="InterPro" id="IPR036291">
    <property type="entry name" value="NAD(P)-bd_dom_sf"/>
</dbReference>
<dbReference type="SMART" id="SM00822">
    <property type="entry name" value="PKS_KR"/>
    <property type="match status" value="1"/>
</dbReference>
<dbReference type="SUPFAM" id="SSF53901">
    <property type="entry name" value="Thiolase-like"/>
    <property type="match status" value="1"/>
</dbReference>
<reference evidence="15" key="1">
    <citation type="submission" date="2023-07" db="EMBL/GenBank/DDBJ databases">
        <title>30 novel species of actinomycetes from the DSMZ collection.</title>
        <authorList>
            <person name="Nouioui I."/>
        </authorList>
    </citation>
    <scope>NUCLEOTIDE SEQUENCE [LARGE SCALE GENOMIC DNA]</scope>
    <source>
        <strain evidence="15">DSM 41886</strain>
    </source>
</reference>
<evidence type="ECO:0000259" key="12">
    <source>
        <dbReference type="PROSITE" id="PS52004"/>
    </source>
</evidence>
<name>A0ABU2SCM1_9ACTN</name>
<accession>A0ABU2SCM1</accession>
<dbReference type="PROSITE" id="PS00012">
    <property type="entry name" value="PHOSPHOPANTETHEINE"/>
    <property type="match status" value="1"/>
</dbReference>
<dbReference type="Gene3D" id="3.40.50.150">
    <property type="entry name" value="Vaccinia Virus protein VP39"/>
    <property type="match status" value="1"/>
</dbReference>
<dbReference type="CDD" id="cd00833">
    <property type="entry name" value="PKS"/>
    <property type="match status" value="1"/>
</dbReference>
<evidence type="ECO:0000256" key="6">
    <source>
        <dbReference type="ARBA" id="ARBA00023194"/>
    </source>
</evidence>
<dbReference type="Pfam" id="PF14765">
    <property type="entry name" value="PS-DH"/>
    <property type="match status" value="1"/>
</dbReference>
<evidence type="ECO:0000259" key="13">
    <source>
        <dbReference type="PROSITE" id="PS52019"/>
    </source>
</evidence>
<feature type="domain" description="Carrier" evidence="11">
    <location>
        <begin position="2440"/>
        <end position="2517"/>
    </location>
</feature>
<dbReference type="SMART" id="SM00829">
    <property type="entry name" value="PKS_ER"/>
    <property type="match status" value="1"/>
</dbReference>
<dbReference type="InterPro" id="IPR018201">
    <property type="entry name" value="Ketoacyl_synth_AS"/>
</dbReference>
<evidence type="ECO:0000256" key="2">
    <source>
        <dbReference type="ARBA" id="ARBA00022450"/>
    </source>
</evidence>
<dbReference type="PANTHER" id="PTHR43775:SF37">
    <property type="entry name" value="SI:DKEY-61P9.11"/>
    <property type="match status" value="1"/>
</dbReference>
<organism evidence="14 15">
    <name type="scientific">Streptomyces johnsoniae</name>
    <dbReference type="NCBI Taxonomy" id="3075532"/>
    <lineage>
        <taxon>Bacteria</taxon>
        <taxon>Bacillati</taxon>
        <taxon>Actinomycetota</taxon>
        <taxon>Actinomycetes</taxon>
        <taxon>Kitasatosporales</taxon>
        <taxon>Streptomycetaceae</taxon>
        <taxon>Streptomyces</taxon>
    </lineage>
</organism>
<dbReference type="InterPro" id="IPR020806">
    <property type="entry name" value="PKS_PP-bd"/>
</dbReference>
<dbReference type="InterPro" id="IPR020807">
    <property type="entry name" value="PKS_DH"/>
</dbReference>
<dbReference type="PROSITE" id="PS00606">
    <property type="entry name" value="KS3_1"/>
    <property type="match status" value="1"/>
</dbReference>
<dbReference type="Gene3D" id="3.90.180.10">
    <property type="entry name" value="Medium-chain alcohol dehydrogenases, catalytic domain"/>
    <property type="match status" value="1"/>
</dbReference>
<dbReference type="InterPro" id="IPR036736">
    <property type="entry name" value="ACP-like_sf"/>
</dbReference>
<dbReference type="PROSITE" id="PS50075">
    <property type="entry name" value="CARRIER"/>
    <property type="match status" value="1"/>
</dbReference>
<dbReference type="SMART" id="SM00823">
    <property type="entry name" value="PKS_PP"/>
    <property type="match status" value="1"/>
</dbReference>
<keyword evidence="4" id="KW-0808">Transferase</keyword>
<dbReference type="InterPro" id="IPR001227">
    <property type="entry name" value="Ac_transferase_dom_sf"/>
</dbReference>
<dbReference type="SUPFAM" id="SSF50129">
    <property type="entry name" value="GroES-like"/>
    <property type="match status" value="1"/>
</dbReference>
<dbReference type="EMBL" id="JAVREV010000015">
    <property type="protein sequence ID" value="MDT0445820.1"/>
    <property type="molecule type" value="Genomic_DNA"/>
</dbReference>
<dbReference type="SUPFAM" id="SSF47336">
    <property type="entry name" value="ACP-like"/>
    <property type="match status" value="1"/>
</dbReference>
<dbReference type="Pfam" id="PF21089">
    <property type="entry name" value="PKS_DH_N"/>
    <property type="match status" value="1"/>
</dbReference>
<evidence type="ECO:0000256" key="3">
    <source>
        <dbReference type="ARBA" id="ARBA00022553"/>
    </source>
</evidence>
<dbReference type="SMART" id="SM00825">
    <property type="entry name" value="PKS_KS"/>
    <property type="match status" value="1"/>
</dbReference>
<dbReference type="Gene3D" id="1.10.1200.10">
    <property type="entry name" value="ACP-like"/>
    <property type="match status" value="1"/>
</dbReference>
<dbReference type="InterPro" id="IPR050091">
    <property type="entry name" value="PKS_NRPS_Biosynth_Enz"/>
</dbReference>
<evidence type="ECO:0000256" key="9">
    <source>
        <dbReference type="PROSITE-ProRule" id="PRU01363"/>
    </source>
</evidence>
<dbReference type="Proteomes" id="UP001183615">
    <property type="component" value="Unassembled WGS sequence"/>
</dbReference>
<keyword evidence="2" id="KW-0596">Phosphopantetheine</keyword>
<dbReference type="InterPro" id="IPR009081">
    <property type="entry name" value="PP-bd_ACP"/>
</dbReference>
<comment type="pathway">
    <text evidence="1">Antibiotic biosynthesis.</text>
</comment>
<dbReference type="InterPro" id="IPR014043">
    <property type="entry name" value="Acyl_transferase_dom"/>
</dbReference>
<evidence type="ECO:0000256" key="1">
    <source>
        <dbReference type="ARBA" id="ARBA00004792"/>
    </source>
</evidence>
<dbReference type="Pfam" id="PF08659">
    <property type="entry name" value="KR"/>
    <property type="match status" value="1"/>
</dbReference>
<dbReference type="InterPro" id="IPR006162">
    <property type="entry name" value="Ppantetheine_attach_site"/>
</dbReference>
<comment type="caution">
    <text evidence="14">The sequence shown here is derived from an EMBL/GenBank/DDBJ whole genome shotgun (WGS) entry which is preliminary data.</text>
</comment>
<dbReference type="CDD" id="cd02440">
    <property type="entry name" value="AdoMet_MTases"/>
    <property type="match status" value="1"/>
</dbReference>
<dbReference type="Pfam" id="PF02801">
    <property type="entry name" value="Ketoacyl-synt_C"/>
    <property type="match status" value="1"/>
</dbReference>
<feature type="region of interest" description="Disordered" evidence="10">
    <location>
        <begin position="892"/>
        <end position="911"/>
    </location>
</feature>
<evidence type="ECO:0000313" key="14">
    <source>
        <dbReference type="EMBL" id="MDT0445820.1"/>
    </source>
</evidence>
<evidence type="ECO:0000256" key="8">
    <source>
        <dbReference type="ARBA" id="ARBA00023315"/>
    </source>
</evidence>
<feature type="domain" description="Ketosynthase family 3 (KS3)" evidence="12">
    <location>
        <begin position="9"/>
        <end position="433"/>
    </location>
</feature>
<dbReference type="InterPro" id="IPR016035">
    <property type="entry name" value="Acyl_Trfase/lysoPLipase"/>
</dbReference>
<dbReference type="InterPro" id="IPR032821">
    <property type="entry name" value="PKS_assoc"/>
</dbReference>
<dbReference type="InterPro" id="IPR013968">
    <property type="entry name" value="PKS_KR"/>
</dbReference>
<dbReference type="InterPro" id="IPR013154">
    <property type="entry name" value="ADH-like_N"/>
</dbReference>
<proteinExistence type="predicted"/>
<dbReference type="InterPro" id="IPR013217">
    <property type="entry name" value="Methyltransf_12"/>
</dbReference>
<dbReference type="InterPro" id="IPR049552">
    <property type="entry name" value="PKS_DH_N"/>
</dbReference>
<dbReference type="Pfam" id="PF00109">
    <property type="entry name" value="ketoacyl-synt"/>
    <property type="match status" value="1"/>
</dbReference>
<keyword evidence="8" id="KW-0012">Acyltransferase</keyword>
<keyword evidence="3" id="KW-0597">Phosphoprotein</keyword>
<evidence type="ECO:0000256" key="4">
    <source>
        <dbReference type="ARBA" id="ARBA00022679"/>
    </source>
</evidence>
<dbReference type="InterPro" id="IPR057326">
    <property type="entry name" value="KR_dom"/>
</dbReference>
<feature type="region of interest" description="C-terminal hotdog fold" evidence="9">
    <location>
        <begin position="1045"/>
        <end position="1185"/>
    </location>
</feature>
<dbReference type="Pfam" id="PF00698">
    <property type="entry name" value="Acyl_transf_1"/>
    <property type="match status" value="1"/>
</dbReference>
<feature type="region of interest" description="N-terminal hotdog fold" evidence="9">
    <location>
        <begin position="910"/>
        <end position="1031"/>
    </location>
</feature>
<dbReference type="PROSITE" id="PS52019">
    <property type="entry name" value="PKS_MFAS_DH"/>
    <property type="match status" value="1"/>
</dbReference>
<dbReference type="Pfam" id="PF00107">
    <property type="entry name" value="ADH_zinc_N"/>
    <property type="match status" value="1"/>
</dbReference>
<dbReference type="InterPro" id="IPR016039">
    <property type="entry name" value="Thiolase-like"/>
</dbReference>
<dbReference type="InterPro" id="IPR011032">
    <property type="entry name" value="GroES-like_sf"/>
</dbReference>
<dbReference type="InterPro" id="IPR020841">
    <property type="entry name" value="PKS_Beta-ketoAc_synthase_dom"/>
</dbReference>
<feature type="region of interest" description="Disordered" evidence="10">
    <location>
        <begin position="431"/>
        <end position="457"/>
    </location>
</feature>
<dbReference type="CDD" id="cd05195">
    <property type="entry name" value="enoyl_red"/>
    <property type="match status" value="1"/>
</dbReference>
<dbReference type="Gene3D" id="3.30.70.3290">
    <property type="match status" value="1"/>
</dbReference>
<dbReference type="Gene3D" id="3.40.50.720">
    <property type="entry name" value="NAD(P)-binding Rossmann-like Domain"/>
    <property type="match status" value="3"/>
</dbReference>
<gene>
    <name evidence="14" type="ORF">RM779_24950</name>
</gene>
<evidence type="ECO:0000259" key="11">
    <source>
        <dbReference type="PROSITE" id="PS50075"/>
    </source>
</evidence>
<evidence type="ECO:0000256" key="5">
    <source>
        <dbReference type="ARBA" id="ARBA00022857"/>
    </source>
</evidence>
<dbReference type="InterPro" id="IPR013149">
    <property type="entry name" value="ADH-like_C"/>
</dbReference>
<dbReference type="Pfam" id="PF08240">
    <property type="entry name" value="ADH_N"/>
    <property type="match status" value="1"/>
</dbReference>
<dbReference type="InterPro" id="IPR049551">
    <property type="entry name" value="PKS_DH_C"/>
</dbReference>
<dbReference type="Pfam" id="PF16197">
    <property type="entry name" value="KAsynt_C_assoc"/>
    <property type="match status" value="1"/>
</dbReference>
<dbReference type="InterPro" id="IPR029063">
    <property type="entry name" value="SAM-dependent_MTases_sf"/>
</dbReference>
<dbReference type="Gene3D" id="3.40.366.10">
    <property type="entry name" value="Malonyl-Coenzyme A Acyl Carrier Protein, domain 2"/>
    <property type="match status" value="1"/>
</dbReference>
<dbReference type="PANTHER" id="PTHR43775">
    <property type="entry name" value="FATTY ACID SYNTHASE"/>
    <property type="match status" value="1"/>
</dbReference>
<protein>
    <submittedName>
        <fullName evidence="14">SDR family NAD(P)-dependent oxidoreductase</fullName>
    </submittedName>
</protein>
<dbReference type="InterPro" id="IPR016036">
    <property type="entry name" value="Malonyl_transacylase_ACP-bd"/>
</dbReference>
<feature type="region of interest" description="Disordered" evidence="10">
    <location>
        <begin position="1791"/>
        <end position="1820"/>
    </location>
</feature>
<dbReference type="RefSeq" id="WP_311619993.1">
    <property type="nucleotide sequence ID" value="NZ_JAVREV010000015.1"/>
</dbReference>
<keyword evidence="15" id="KW-1185">Reference proteome</keyword>
<dbReference type="Pfam" id="PF00550">
    <property type="entry name" value="PP-binding"/>
    <property type="match status" value="1"/>
</dbReference>
<dbReference type="InterPro" id="IPR042104">
    <property type="entry name" value="PKS_dehydratase_sf"/>
</dbReference>
<dbReference type="SUPFAM" id="SSF55048">
    <property type="entry name" value="Probable ACP-binding domain of malonyl-CoA ACP transacylase"/>
    <property type="match status" value="1"/>
</dbReference>
<dbReference type="Pfam" id="PF08242">
    <property type="entry name" value="Methyltransf_12"/>
    <property type="match status" value="1"/>
</dbReference>
<sequence length="2530" mass="261953">MTDAVADEEDAVAIVGVACRMPGGADDLAGLWDILEQGRDVVTTVPPDRFDTGRFVDARGPRPGRSLTAAGGFLDDVSQFDAEFFGISPREASRVDPQQRLLLELAVEALDDAGQDRAALAGSDTAVFIGISGHDYADLQAADTDSVNAWTMAGGTAANAANRISYTLDWHGESAAVDTACSSSLTALHLACGHLRAGRSRAALAGGVSILLNPAPFVGFSAAAMLSPTGRCRSFAADADGYVRSEGGGAVLLKRLADALADGDRVHGLILATGANSDGRTAGLSVPNSAAQEALLRETYARADVPPDDLVYFEAHGTGTPSGDPIECAAIGHALGRHRTTGPLPIGSVKSNLGHQECASGMAGLLKALLVLRHRRIPRTLHAEPLNPHIPFDAWGLAPVLGDLPVPATAARPVVGVNSFGFGGANAHAVLAAPPPPRPRPTPAAPRPVPRPVPLTVSGRTPRAAAAIAGRMADRLAAAGDAEFRDAAWTATRRRAHHEHRAVVLADSPAEAAHALRALAAGGRAPGAATATAVARGRTAFVFSGNGSQWAGMGAGLLAREETFAAAVADVDKALARHLGWSVATALASGVHADPGLADAAVAQPLLFAVQAGLVSLLRAHGITPSAVLGHSVGEIAAAWAAGALDLPAAALVVAARSRTQAATAGAGRMAAVGLPEAAAHKELAAFGGRVEIAGVNSPRDVTLAGPAADLAELGRQLNGRDVFFRMLDLDYAYHSRSMDPIEEPLRAALARLRPARPALPFASGVTGALLDGTDLDGDYWWRNVREPVLFAEAAEALLAEGCDVLVEIGPHPVLTPYLRRVTNLRAEPAAIVPTCRREDDGPDRMHRAVARILASGAAVDWSAVFPEPGRVVDLPAYPWQRERHWNGAPGWWSRSGEGEGEGEAGGGPHPLLGPRLPAGDAVWSGPVEPARVPWLADHRVDGLVVMPGVAYLEMAFAAAGQLAPGPVEVQHLAISRAIVLPWDDEAAGGPRVQVSAGPDGQALRIATREGADADWREHARCRARRLLRAVPPPLDVDAVLARLRPWPGAAEAYEQAARRGLGLGPAFRVVTGLWARDGEALAAFAGEVDTTGYRAHPALLDGVMQAGACLAAELTGQDALFLPAAVESARSWDDVPAAGWLHARCREVTGTEVGWDFTVTDGTGRVVMELTGCRLRLFARGDSTAQRLTTVLRAAPRAADGAPCALPAPGALLEASAARRAALTAAHRAQRPERARRAAREVQAQLAARALAELLPDADEVGLPALLAAGVLPKYAGLCRLLLGLAAEHGLLAPPPGGGEQPPRRVAAPPEPGRAVRAVLSAALLDQPGSLALFCHCGEHLAEVLCGRADPVEVLFADADRHLVEQFYSDTPDCRFHNRTARELLRAAVEAWPADQPLRILEVGGGTGGMTAELLQVLPPERTTYVFTDVSPAFLPRARARFAAHDFIEYRTLDLAGDPVAQGLPAGGFDLVVAANALHVTADLRDCLRNVAGLLADGGQLLAFEFHDARLGAIAFGLLDGFWAFTDTELRTASPLLPADRWATLLAECGFTDVCRAGEPVADGAEPAMSVLLARRAGGPAAADCGPPAAAGAGLVVAAERPADAAARALAAELGAAAGAPVPVVDVVDVVDMVDMVDVGAAGGLPGEVLSGVRGAPHVIFLLADDPAAADPAGALDEAVRRTAFLAALAGHEPFVSAPGAALSLVTRPCGALPAPAGVSHVRDAAVWAAARTFGNERPGVAVRRISLDRGPDPAADARRLARELLAPDDGDEVVLTRRGRFTPRMLPLGAAADEGTGEDADAATDAATGTGEGEGAERAPFRLQLREASLTPRLAWVPAPTATPGPGELLIEVRAAGLNYRDALLATGLLPAGAEDGAAVAHRLGLECAGVVRATGAGVAEFAPGDRVFALAPGSLASQVVTDARSAGRLPDGMDFAAGATLPVVWFTLHHGLERLARPVPGETVLVHGGAGGVGLAAVHLLRSLGVTVIATAGTPAKRSLLRLLGVEHVLDSRSLRFAEEVRERTGGRGVDVVLNSLAGEALTRGLELLRTGGRFVELGKRDIYADSPLPMRLLRDNISVFVVDASRLAAAAPELAAERFRAVAEGVAAGTYPPLPHRRWPAAGVGQALAALQHSRHLGKVVIDLTRPPRVARPAEPPALDPGGTYLVAGGLSGLGADTARRLAGRGAGHLALLSRRGADTPGAAELLAALHDLGARTSVHAADVTDEAVLRGIVADAAARGRPVRGVVHATMHIDDAPLAELSAERIRAVLAPKFLGGALLDGLTAELPLDLFLAYSSFAAGVGNLGQAAYAAGNLYLEALVRRRRAAGSPGLAVALGTLGETGFAARDPLLTNRLERIGVHPMTPAEAHAASLAFEAAGVGVGTVGHFDWDRLREVMPGVNGPRFAAVLSEGGGRPRDGGPEELGRRLSGLSDEEATGVVADVLAEELARVLHTEPDRIDRARRLDRLGMDSLMAAELVVAARRRLGCDLPALEIMNASGLTDLARRTVPRVGRAARKEHTGVRA</sequence>
<evidence type="ECO:0000256" key="10">
    <source>
        <dbReference type="SAM" id="MobiDB-lite"/>
    </source>
</evidence>
<dbReference type="SMART" id="SM00827">
    <property type="entry name" value="PKS_AT"/>
    <property type="match status" value="1"/>
</dbReference>
<feature type="domain" description="PKS/mFAS DH" evidence="13">
    <location>
        <begin position="910"/>
        <end position="1185"/>
    </location>
</feature>
<keyword evidence="7" id="KW-0511">Multifunctional enzyme</keyword>